<dbReference type="InterPro" id="IPR041729">
    <property type="entry name" value="Formyl-FH4-Hydrolase_C"/>
</dbReference>
<name>A0A1Y0EKG2_9BURK</name>
<sequence>MTAANPSADSTVNSNAYILTLSCPDRTGIVHAVSGFLLEQGGNIEEAAQFNDPGTGLFFMRVRFASASADYEALRAKLTDFAKPLDMKLRLYSTSEPMRTVIFVSKEGHCLNDLLFRWKSGLLPIDIRAIVSNHRDFYQLAASYNIPFHHLPMTRDNKAEVEAKQFEIIKQESADLVVLARYMQILSDDLCRKLAGRAINIHHSFLPSFKGARPYYQAHERGVKLIGATAHYVTADLDEGPIIEQDVARVDHSRTVEDLTAIGRDTESQVLARAVKWHSEHRVLLNGHKTVVFR</sequence>
<keyword evidence="7" id="KW-1185">Reference proteome</keyword>
<dbReference type="InterPro" id="IPR045865">
    <property type="entry name" value="ACT-like_dom_sf"/>
</dbReference>
<dbReference type="GO" id="GO:0006189">
    <property type="term" value="P:'de novo' IMP biosynthetic process"/>
    <property type="evidence" value="ECO:0007669"/>
    <property type="project" value="UniProtKB-UniRule"/>
</dbReference>
<dbReference type="PIRSF" id="PIRSF036480">
    <property type="entry name" value="FormyFH4_hydr"/>
    <property type="match status" value="1"/>
</dbReference>
<dbReference type="InterPro" id="IPR036477">
    <property type="entry name" value="Formyl_transf_N_sf"/>
</dbReference>
<dbReference type="PROSITE" id="PS51671">
    <property type="entry name" value="ACT"/>
    <property type="match status" value="1"/>
</dbReference>
<dbReference type="GO" id="GO:0006730">
    <property type="term" value="P:one-carbon metabolic process"/>
    <property type="evidence" value="ECO:0007669"/>
    <property type="project" value="UniProtKB-KW"/>
</dbReference>
<dbReference type="PANTHER" id="PTHR42706:SF1">
    <property type="entry name" value="FORMYLTETRAHYDROFOLATE DEFORMYLASE 2, MITOCHONDRIAL"/>
    <property type="match status" value="1"/>
</dbReference>
<dbReference type="PRINTS" id="PR01575">
    <property type="entry name" value="FFH4HYDRLASE"/>
</dbReference>
<dbReference type="Pfam" id="PF00551">
    <property type="entry name" value="Formyl_trans_N"/>
    <property type="match status" value="1"/>
</dbReference>
<keyword evidence="1 3" id="KW-0554">One-carbon metabolism</keyword>
<organism evidence="6 7">
    <name type="scientific">Comamonas serinivorans</name>
    <dbReference type="NCBI Taxonomy" id="1082851"/>
    <lineage>
        <taxon>Bacteria</taxon>
        <taxon>Pseudomonadati</taxon>
        <taxon>Pseudomonadota</taxon>
        <taxon>Betaproteobacteria</taxon>
        <taxon>Burkholderiales</taxon>
        <taxon>Comamonadaceae</taxon>
        <taxon>Comamonas</taxon>
    </lineage>
</organism>
<dbReference type="SUPFAM" id="SSF53328">
    <property type="entry name" value="Formyltransferase"/>
    <property type="match status" value="1"/>
</dbReference>
<dbReference type="EMBL" id="CP021455">
    <property type="protein sequence ID" value="ARU04077.1"/>
    <property type="molecule type" value="Genomic_DNA"/>
</dbReference>
<dbReference type="KEGG" id="cser:CCO03_04770"/>
<dbReference type="InterPro" id="IPR044074">
    <property type="entry name" value="PurU_ACT"/>
</dbReference>
<keyword evidence="3" id="KW-0658">Purine biosynthesis</keyword>
<dbReference type="Gene3D" id="3.30.70.260">
    <property type="match status" value="1"/>
</dbReference>
<dbReference type="OrthoDB" id="9806170at2"/>
<evidence type="ECO:0000313" key="6">
    <source>
        <dbReference type="EMBL" id="ARU04077.1"/>
    </source>
</evidence>
<comment type="similarity">
    <text evidence="3">Belongs to the PurU family.</text>
</comment>
<dbReference type="AlphaFoldDB" id="A0A1Y0EKG2"/>
<dbReference type="PANTHER" id="PTHR42706">
    <property type="entry name" value="FORMYLTETRAHYDROFOLATE DEFORMYLASE"/>
    <property type="match status" value="1"/>
</dbReference>
<evidence type="ECO:0000256" key="4">
    <source>
        <dbReference type="NCBIfam" id="TIGR00655"/>
    </source>
</evidence>
<dbReference type="HAMAP" id="MF_01927">
    <property type="entry name" value="PurU"/>
    <property type="match status" value="1"/>
</dbReference>
<dbReference type="Gene3D" id="3.40.50.170">
    <property type="entry name" value="Formyl transferase, N-terminal domain"/>
    <property type="match status" value="1"/>
</dbReference>
<feature type="active site" evidence="3">
    <location>
        <position position="238"/>
    </location>
</feature>
<dbReference type="UniPathway" id="UPA00074">
    <property type="reaction ID" value="UER00170"/>
</dbReference>
<comment type="catalytic activity">
    <reaction evidence="3">
        <text>(6R)-10-formyltetrahydrofolate + H2O = (6S)-5,6,7,8-tetrahydrofolate + formate + H(+)</text>
        <dbReference type="Rhea" id="RHEA:19833"/>
        <dbReference type="ChEBI" id="CHEBI:15377"/>
        <dbReference type="ChEBI" id="CHEBI:15378"/>
        <dbReference type="ChEBI" id="CHEBI:15740"/>
        <dbReference type="ChEBI" id="CHEBI:57453"/>
        <dbReference type="ChEBI" id="CHEBI:195366"/>
        <dbReference type="EC" id="3.5.1.10"/>
    </reaction>
</comment>
<dbReference type="GO" id="GO:0008864">
    <property type="term" value="F:formyltetrahydrofolate deformylase activity"/>
    <property type="evidence" value="ECO:0007669"/>
    <property type="project" value="UniProtKB-UniRule"/>
</dbReference>
<dbReference type="CDD" id="cd04875">
    <property type="entry name" value="ACT_F4HF-DF"/>
    <property type="match status" value="1"/>
</dbReference>
<accession>A0A1Y0EKG2</accession>
<dbReference type="EC" id="3.5.1.10" evidence="3 4"/>
<evidence type="ECO:0000256" key="2">
    <source>
        <dbReference type="ARBA" id="ARBA00022801"/>
    </source>
</evidence>
<dbReference type="RefSeq" id="WP_087277920.1">
    <property type="nucleotide sequence ID" value="NZ_CP021455.1"/>
</dbReference>
<evidence type="ECO:0000256" key="3">
    <source>
        <dbReference type="HAMAP-Rule" id="MF_01927"/>
    </source>
</evidence>
<evidence type="ECO:0000259" key="5">
    <source>
        <dbReference type="PROSITE" id="PS51671"/>
    </source>
</evidence>
<dbReference type="Proteomes" id="UP000196138">
    <property type="component" value="Chromosome"/>
</dbReference>
<reference evidence="6 7" key="1">
    <citation type="submission" date="2017-05" db="EMBL/GenBank/DDBJ databases">
        <authorList>
            <person name="Song R."/>
            <person name="Chenine A.L."/>
            <person name="Ruprecht R.M."/>
        </authorList>
    </citation>
    <scope>NUCLEOTIDE SEQUENCE [LARGE SCALE GENOMIC DNA]</scope>
    <source>
        <strain evidence="6 7">DSM 26136</strain>
    </source>
</reference>
<keyword evidence="2 3" id="KW-0378">Hydrolase</keyword>
<comment type="pathway">
    <text evidence="3">Purine metabolism; IMP biosynthesis via de novo pathway; formate from 10-formyl-5,6,7,8-tetrahydrofolate: step 1/1.</text>
</comment>
<dbReference type="InterPro" id="IPR004810">
    <property type="entry name" value="PurU"/>
</dbReference>
<evidence type="ECO:0000256" key="1">
    <source>
        <dbReference type="ARBA" id="ARBA00022563"/>
    </source>
</evidence>
<evidence type="ECO:0000313" key="7">
    <source>
        <dbReference type="Proteomes" id="UP000196138"/>
    </source>
</evidence>
<gene>
    <name evidence="3" type="primary">purU</name>
    <name evidence="6" type="ORF">CCO03_04770</name>
</gene>
<protein>
    <recommendedName>
        <fullName evidence="3 4">Formyltetrahydrofolate deformylase</fullName>
        <ecNumber evidence="3 4">3.5.1.10</ecNumber>
    </recommendedName>
    <alternativeName>
        <fullName evidence="3">Formyl-FH(4) hydrolase</fullName>
    </alternativeName>
</protein>
<feature type="domain" description="ACT" evidence="5">
    <location>
        <begin position="18"/>
        <end position="96"/>
    </location>
</feature>
<proteinExistence type="inferred from homology"/>
<dbReference type="CDD" id="cd08648">
    <property type="entry name" value="FMT_core_Formyl-FH4-Hydrolase_C"/>
    <property type="match status" value="1"/>
</dbReference>
<comment type="function">
    <text evidence="3">Catalyzes the hydrolysis of 10-formyltetrahydrofolate (formyl-FH4) to formate and tetrahydrofolate (FH4).</text>
</comment>
<dbReference type="InterPro" id="IPR002912">
    <property type="entry name" value="ACT_dom"/>
</dbReference>
<dbReference type="NCBIfam" id="TIGR00655">
    <property type="entry name" value="PurU"/>
    <property type="match status" value="1"/>
</dbReference>
<dbReference type="NCBIfam" id="NF004684">
    <property type="entry name" value="PRK06027.1"/>
    <property type="match status" value="1"/>
</dbReference>
<dbReference type="InterPro" id="IPR002376">
    <property type="entry name" value="Formyl_transf_N"/>
</dbReference>
<dbReference type="SUPFAM" id="SSF55021">
    <property type="entry name" value="ACT-like"/>
    <property type="match status" value="1"/>
</dbReference>